<dbReference type="GO" id="GO:0043093">
    <property type="term" value="P:FtsZ-dependent cytokinesis"/>
    <property type="evidence" value="ECO:0007669"/>
    <property type="project" value="UniProtKB-UniRule"/>
</dbReference>
<evidence type="ECO:0000256" key="6">
    <source>
        <dbReference type="PIRNR" id="PIRNR003101"/>
    </source>
</evidence>
<dbReference type="RefSeq" id="WP_222875055.1">
    <property type="nucleotide sequence ID" value="NZ_AP023361.1"/>
</dbReference>
<accession>A0A6S6QXW8</accession>
<dbReference type="KEGG" id="tso:IZ6_21430"/>
<dbReference type="HAMAP" id="MF_02033">
    <property type="entry name" value="FtsA"/>
    <property type="match status" value="1"/>
</dbReference>
<dbReference type="AlphaFoldDB" id="A0A6S6QXW8"/>
<evidence type="ECO:0000256" key="4">
    <source>
        <dbReference type="ARBA" id="ARBA00023306"/>
    </source>
</evidence>
<evidence type="ECO:0000313" key="8">
    <source>
        <dbReference type="EMBL" id="BCJ91408.1"/>
    </source>
</evidence>
<dbReference type="InterPro" id="IPR003494">
    <property type="entry name" value="SHS2_FtsA"/>
</dbReference>
<organism evidence="8 9">
    <name type="scientific">Terrihabitans soli</name>
    <dbReference type="NCBI Taxonomy" id="708113"/>
    <lineage>
        <taxon>Bacteria</taxon>
        <taxon>Pseudomonadati</taxon>
        <taxon>Pseudomonadota</taxon>
        <taxon>Alphaproteobacteria</taxon>
        <taxon>Hyphomicrobiales</taxon>
        <taxon>Terrihabitans</taxon>
    </lineage>
</organism>
<dbReference type="Pfam" id="PF14450">
    <property type="entry name" value="FtsA"/>
    <property type="match status" value="1"/>
</dbReference>
<protein>
    <recommendedName>
        <fullName evidence="5 6">Cell division protein FtsA</fullName>
    </recommendedName>
</protein>
<dbReference type="SUPFAM" id="SSF53067">
    <property type="entry name" value="Actin-like ATPase domain"/>
    <property type="match status" value="2"/>
</dbReference>
<dbReference type="Proteomes" id="UP000515317">
    <property type="component" value="Chromosome"/>
</dbReference>
<dbReference type="SMART" id="SM00842">
    <property type="entry name" value="FtsA"/>
    <property type="match status" value="1"/>
</dbReference>
<name>A0A6S6QXW8_9HYPH</name>
<keyword evidence="3 5" id="KW-0472">Membrane</keyword>
<evidence type="ECO:0000259" key="7">
    <source>
        <dbReference type="SMART" id="SM00842"/>
    </source>
</evidence>
<dbReference type="InterPro" id="IPR043129">
    <property type="entry name" value="ATPase_NBD"/>
</dbReference>
<feature type="domain" description="SHS2" evidence="7">
    <location>
        <begin position="23"/>
        <end position="219"/>
    </location>
</feature>
<keyword evidence="2 5" id="KW-0132">Cell division</keyword>
<keyword evidence="9" id="KW-1185">Reference proteome</keyword>
<dbReference type="InterPro" id="IPR050696">
    <property type="entry name" value="FtsA/MreB"/>
</dbReference>
<dbReference type="Pfam" id="PF02491">
    <property type="entry name" value="SHS2_FTSA"/>
    <property type="match status" value="1"/>
</dbReference>
<evidence type="ECO:0000256" key="1">
    <source>
        <dbReference type="ARBA" id="ARBA00022475"/>
    </source>
</evidence>
<keyword evidence="1 5" id="KW-1003">Cell membrane</keyword>
<evidence type="ECO:0000313" key="9">
    <source>
        <dbReference type="Proteomes" id="UP000515317"/>
    </source>
</evidence>
<comment type="function">
    <text evidence="5 6">Cell division protein that is involved in the assembly of the Z ring. May serve as a membrane anchor for the Z ring.</text>
</comment>
<dbReference type="PANTHER" id="PTHR32432:SF4">
    <property type="entry name" value="CELL DIVISION PROTEIN FTSA"/>
    <property type="match status" value="1"/>
</dbReference>
<dbReference type="InterPro" id="IPR020823">
    <property type="entry name" value="Cell_div_FtsA"/>
</dbReference>
<dbReference type="EMBL" id="AP023361">
    <property type="protein sequence ID" value="BCJ91408.1"/>
    <property type="molecule type" value="Genomic_DNA"/>
</dbReference>
<comment type="similarity">
    <text evidence="5 6">Belongs to the FtsA/MreB family.</text>
</comment>
<evidence type="ECO:0000256" key="3">
    <source>
        <dbReference type="ARBA" id="ARBA00023136"/>
    </source>
</evidence>
<sequence length="439" mass="46812">MRTFPHAVTPRLKPMPQKRAIDFSVLDVGTSKIVCLIGRLKPVDTGPLLPGRTHRIEVMGVGHQRSRGIKAGAVVDMEAAEHAIRLAVDAAERMSDCRVESLILSVSSGRLASEHYNATVPVSGRPVTEYDIQRVLRAGTDHSVRADRSVIHSMPMGFALDATHGISDPRGMVGDQLGLDMHVVTADAAPVRNLILCIERCHLSVKTVVAAPYASGLAALAADEAEIGTTMIDMGAGTTSVGIFSGGACVHTDAIALGGHHVTLDIARGLSVKVEDAERLKTLHASVFPGMSEDSGLIGITPIGEDDRSAPHHVPKSQLIRIVKPRVEETLELIRDRLRGSGHAMEAGKRVVLTGGACQLTGLADLASKILGRQVRIGRPIGARNMPEHCKGPSFAAAVGLLVYPQRAGEEHFEAARASLRTGTNGYLSRMGQWLRESF</sequence>
<dbReference type="PANTHER" id="PTHR32432">
    <property type="entry name" value="CELL DIVISION PROTEIN FTSA-RELATED"/>
    <property type="match status" value="1"/>
</dbReference>
<comment type="subunit">
    <text evidence="5">Self-interacts. Interacts with FtsZ.</text>
</comment>
<gene>
    <name evidence="5 8" type="primary">ftsA</name>
    <name evidence="8" type="ORF">IZ6_21430</name>
</gene>
<dbReference type="NCBIfam" id="TIGR01174">
    <property type="entry name" value="ftsA"/>
    <property type="match status" value="1"/>
</dbReference>
<dbReference type="GO" id="GO:0032153">
    <property type="term" value="C:cell division site"/>
    <property type="evidence" value="ECO:0007669"/>
    <property type="project" value="UniProtKB-UniRule"/>
</dbReference>
<dbReference type="Gene3D" id="3.30.420.40">
    <property type="match status" value="1"/>
</dbReference>
<reference evidence="8 9" key="1">
    <citation type="submission" date="2020-08" db="EMBL/GenBank/DDBJ databases">
        <title>Genome sequence of Rhizobiales bacterium strain IZ6.</title>
        <authorList>
            <person name="Nakai R."/>
            <person name="Naganuma T."/>
        </authorList>
    </citation>
    <scope>NUCLEOTIDE SEQUENCE [LARGE SCALE GENOMIC DNA]</scope>
    <source>
        <strain evidence="8 9">IZ6</strain>
    </source>
</reference>
<evidence type="ECO:0000256" key="2">
    <source>
        <dbReference type="ARBA" id="ARBA00022618"/>
    </source>
</evidence>
<dbReference type="CDD" id="cd24048">
    <property type="entry name" value="ASKHA_NBD_FtsA"/>
    <property type="match status" value="1"/>
</dbReference>
<dbReference type="PIRSF" id="PIRSF003101">
    <property type="entry name" value="FtsA"/>
    <property type="match status" value="1"/>
</dbReference>
<evidence type="ECO:0000256" key="5">
    <source>
        <dbReference type="HAMAP-Rule" id="MF_02033"/>
    </source>
</evidence>
<proteinExistence type="inferred from homology"/>
<keyword evidence="4 5" id="KW-0131">Cell cycle</keyword>
<dbReference type="GO" id="GO:0009898">
    <property type="term" value="C:cytoplasmic side of plasma membrane"/>
    <property type="evidence" value="ECO:0007669"/>
    <property type="project" value="UniProtKB-UniRule"/>
</dbReference>
<comment type="subcellular location">
    <subcellularLocation>
        <location evidence="5">Cell membrane</location>
        <topology evidence="5">Peripheral membrane protein</topology>
        <orientation evidence="5">Cytoplasmic side</orientation>
    </subcellularLocation>
    <text evidence="5">Localizes to the Z ring in an FtsZ-dependent manner. Targeted to the membrane through a conserved C-terminal amphipathic helix.</text>
</comment>